<name>A0ABX3LF94_STRAT</name>
<evidence type="ECO:0000313" key="5">
    <source>
        <dbReference type="EMBL" id="OOQ48020.1"/>
    </source>
</evidence>
<dbReference type="Pfam" id="PF19916">
    <property type="entry name" value="VMAP-M0"/>
    <property type="match status" value="1"/>
</dbReference>
<evidence type="ECO:0000259" key="3">
    <source>
        <dbReference type="Pfam" id="PF19956"/>
    </source>
</evidence>
<protein>
    <submittedName>
        <fullName evidence="5">Uncharacterized protein</fullName>
    </submittedName>
</protein>
<dbReference type="Proteomes" id="UP000190306">
    <property type="component" value="Chromosome"/>
</dbReference>
<reference evidence="5 6" key="1">
    <citation type="submission" date="2015-07" db="EMBL/GenBank/DDBJ databases">
        <title>Draft Genome Sequence of Streptomyces antibioticus, IMRU 3720 reveals insights in the evolution of actinomycin biosynthetic gene clusters in Streptomyces.</title>
        <authorList>
            <person name="Crnovcic I."/>
            <person name="Ruckert C."/>
            <person name="Kalinowksi J."/>
            <person name="Keller U."/>
        </authorList>
    </citation>
    <scope>NUCLEOTIDE SEQUENCE [LARGE SCALE GENOMIC DNA]</scope>
    <source>
        <strain evidence="5 6">DSM 41481</strain>
    </source>
</reference>
<dbReference type="InterPro" id="IPR045555">
    <property type="entry name" value="VMAP-M0"/>
</dbReference>
<sequence>MPGFPWQGDVSRRGRPTRPPLSDTTRVRTALLELLADDPSVVRTTHVWLDDLEQVLQRPLPVGGDVSGPEALRTVVDTCLSEPFGLRTLEQAVTATAGSSETARALAQLADEWQGLELLPGADWSALRALLGDLESPALPALGRQAAGGRIDGLPGHCVTAWSAFLYLLGLNVPASGLPPAAEFLLLLAEDDQFVRTHGERGTRVLGSWLDSWARAWSLEEELDHARRLAHRAEGARAERLLMVQLAPDLLESDRYTLSRWVGSGHDLVPGDEQSVTADEVASAVAGVIADEVRATEALGAVELILPLALLNLPADLMRRDDVTGIGMRDRPVVVRSLERLRNRASHRRWMERWNRLSASEATSSVRWNRLDEGVEGYQLYGALTSDAGLVGCVLSTPPGAGSPRGQREARAALQLGFPILLWDIEDCSRPDFRAAAEELLSPGRLADLPDRLLDLRRRSPAGARLVLLWDDPYRQPVWSGL</sequence>
<accession>A0ABX3LF94</accession>
<evidence type="ECO:0000259" key="4">
    <source>
        <dbReference type="Pfam" id="PF20028"/>
    </source>
</evidence>
<feature type="domain" description="vWA-MoxR associated protein middle region 0" evidence="2">
    <location>
        <begin position="119"/>
        <end position="228"/>
    </location>
</feature>
<dbReference type="EMBL" id="LHQL01000014">
    <property type="protein sequence ID" value="OOQ48020.1"/>
    <property type="molecule type" value="Genomic_DNA"/>
</dbReference>
<proteinExistence type="predicted"/>
<evidence type="ECO:0000313" key="6">
    <source>
        <dbReference type="Proteomes" id="UP000190306"/>
    </source>
</evidence>
<evidence type="ECO:0000256" key="1">
    <source>
        <dbReference type="SAM" id="MobiDB-lite"/>
    </source>
</evidence>
<dbReference type="Pfam" id="PF20028">
    <property type="entry name" value="VMAP-C"/>
    <property type="match status" value="1"/>
</dbReference>
<feature type="domain" description="vWA-MoxR associated protein C-terminal" evidence="4">
    <location>
        <begin position="254"/>
        <end position="473"/>
    </location>
</feature>
<dbReference type="Pfam" id="PF19956">
    <property type="entry name" value="EAD2"/>
    <property type="match status" value="1"/>
</dbReference>
<feature type="domain" description="Effector-associated" evidence="3">
    <location>
        <begin position="34"/>
        <end position="111"/>
    </location>
</feature>
<feature type="region of interest" description="Disordered" evidence="1">
    <location>
        <begin position="1"/>
        <end position="23"/>
    </location>
</feature>
<keyword evidence="6" id="KW-1185">Reference proteome</keyword>
<dbReference type="InterPro" id="IPR045450">
    <property type="entry name" value="VMAP_C"/>
</dbReference>
<dbReference type="InterPro" id="IPR045431">
    <property type="entry name" value="EAD2"/>
</dbReference>
<evidence type="ECO:0000259" key="2">
    <source>
        <dbReference type="Pfam" id="PF19916"/>
    </source>
</evidence>
<comment type="caution">
    <text evidence="5">The sequence shown here is derived from an EMBL/GenBank/DDBJ whole genome shotgun (WGS) entry which is preliminary data.</text>
</comment>
<gene>
    <name evidence="5" type="ORF">AFM16_36030</name>
</gene>
<organism evidence="5 6">
    <name type="scientific">Streptomyces antibioticus</name>
    <dbReference type="NCBI Taxonomy" id="1890"/>
    <lineage>
        <taxon>Bacteria</taxon>
        <taxon>Bacillati</taxon>
        <taxon>Actinomycetota</taxon>
        <taxon>Actinomycetes</taxon>
        <taxon>Kitasatosporales</taxon>
        <taxon>Streptomycetaceae</taxon>
        <taxon>Streptomyces</taxon>
    </lineage>
</organism>